<accession>A0A164Q0U5</accession>
<dbReference type="Proteomes" id="UP000076858">
    <property type="component" value="Unassembled WGS sequence"/>
</dbReference>
<feature type="compositionally biased region" description="Polar residues" evidence="1">
    <location>
        <begin position="232"/>
        <end position="247"/>
    </location>
</feature>
<dbReference type="PANTHER" id="PTHR47331:SF1">
    <property type="entry name" value="GAG-LIKE PROTEIN"/>
    <property type="match status" value="1"/>
</dbReference>
<gene>
    <name evidence="2" type="ORF">APZ42_028968</name>
</gene>
<comment type="caution">
    <text evidence="2">The sequence shown here is derived from an EMBL/GenBank/DDBJ whole genome shotgun (WGS) entry which is preliminary data.</text>
</comment>
<name>A0A164Q0U5_9CRUS</name>
<dbReference type="InterPro" id="IPR005312">
    <property type="entry name" value="DUF1759"/>
</dbReference>
<organism evidence="2 3">
    <name type="scientific">Daphnia magna</name>
    <dbReference type="NCBI Taxonomy" id="35525"/>
    <lineage>
        <taxon>Eukaryota</taxon>
        <taxon>Metazoa</taxon>
        <taxon>Ecdysozoa</taxon>
        <taxon>Arthropoda</taxon>
        <taxon>Crustacea</taxon>
        <taxon>Branchiopoda</taxon>
        <taxon>Diplostraca</taxon>
        <taxon>Cladocera</taxon>
        <taxon>Anomopoda</taxon>
        <taxon>Daphniidae</taxon>
        <taxon>Daphnia</taxon>
    </lineage>
</organism>
<proteinExistence type="predicted"/>
<dbReference type="EMBL" id="LRGB01002488">
    <property type="protein sequence ID" value="KZS07327.1"/>
    <property type="molecule type" value="Genomic_DNA"/>
</dbReference>
<dbReference type="STRING" id="35525.A0A164Q0U5"/>
<dbReference type="PANTHER" id="PTHR47331">
    <property type="entry name" value="PHD-TYPE DOMAIN-CONTAINING PROTEIN"/>
    <property type="match status" value="1"/>
</dbReference>
<feature type="region of interest" description="Disordered" evidence="1">
    <location>
        <begin position="200"/>
        <end position="252"/>
    </location>
</feature>
<evidence type="ECO:0000313" key="3">
    <source>
        <dbReference type="Proteomes" id="UP000076858"/>
    </source>
</evidence>
<feature type="region of interest" description="Disordered" evidence="1">
    <location>
        <begin position="480"/>
        <end position="529"/>
    </location>
</feature>
<sequence>MTLLSCNAVALLAPQSKRFPQRQIKHFKGEILEWTSFWESFNTYIHLSTRSDVQKLNYLKEYFKGEAYLYVENLELTAENYNITIAELKRVYAKPKALIQTHLCKFDSLAPVKSMTDVAALRRLQLTIQSHINALETLGVQKDNFGGLLGTKFMKLLPAELQEDWSNSDANDIIDITALLNFIGDQVDAAERYRRWKSITVKRPQQTTPTTPAKQPPAATASKQAIGARYQQAPQTRRNSKQITQPSNVPPRRQDNFIFRECTRPCIFCGEIHYPTVCPVNFKDKKAIIARQKRCVRCFSANHETANCPTNYVCKHCQATHHTALCDKKVTRFAHQTANRNTAPTNVMASVSSVNTNGDLVVKTATVMVVGPDGKETRAILFIDDGSHRSWVTRSISKLLNLKVVAVDNIGTRIFKQRKPNPVEQINAVELVFRGIWKGAPLVKITALETDYIGDTGTYSRHSQGNCGWKMRKLLTTGLKPTARKKKNMEKMEAGKEAKESSPSQPRSKEEISSQELNHTSRNKKKKRKIMKKELKWQTDFDLSLFWKLEHFAILEDCDVVEPENLLSSFGDKITRQEDGRYCTPIPWKTDKWSFYHKEIDQLRVQNFVDEADLNYEGLRTYLPHHPVIPQDKTSTKIRPVFNGAAKSKYGPSLNDILENGPNLHPDLLAVLMRFHLHRIAWIANIEKRPF</sequence>
<feature type="compositionally biased region" description="Basic and acidic residues" evidence="1">
    <location>
        <begin position="489"/>
        <end position="500"/>
    </location>
</feature>
<keyword evidence="3" id="KW-1185">Reference proteome</keyword>
<protein>
    <recommendedName>
        <fullName evidence="4">Peptidase aspartic putative domain-containing protein</fullName>
    </recommendedName>
</protein>
<evidence type="ECO:0008006" key="4">
    <source>
        <dbReference type="Google" id="ProtNLM"/>
    </source>
</evidence>
<feature type="compositionally biased region" description="Low complexity" evidence="1">
    <location>
        <begin position="204"/>
        <end position="225"/>
    </location>
</feature>
<reference evidence="2 3" key="1">
    <citation type="submission" date="2016-03" db="EMBL/GenBank/DDBJ databases">
        <title>EvidentialGene: Evidence-directed Construction of Genes on Genomes.</title>
        <authorList>
            <person name="Gilbert D.G."/>
            <person name="Choi J.-H."/>
            <person name="Mockaitis K."/>
            <person name="Colbourne J."/>
            <person name="Pfrender M."/>
        </authorList>
    </citation>
    <scope>NUCLEOTIDE SEQUENCE [LARGE SCALE GENOMIC DNA]</scope>
    <source>
        <strain evidence="2 3">Xinb3</strain>
        <tissue evidence="2">Complete organism</tissue>
    </source>
</reference>
<dbReference type="OrthoDB" id="5989194at2759"/>
<dbReference type="AlphaFoldDB" id="A0A164Q0U5"/>
<evidence type="ECO:0000256" key="1">
    <source>
        <dbReference type="SAM" id="MobiDB-lite"/>
    </source>
</evidence>
<dbReference type="Pfam" id="PF03564">
    <property type="entry name" value="DUF1759"/>
    <property type="match status" value="1"/>
</dbReference>
<evidence type="ECO:0000313" key="2">
    <source>
        <dbReference type="EMBL" id="KZS07327.1"/>
    </source>
</evidence>